<reference evidence="1" key="1">
    <citation type="submission" date="1992-04" db="EMBL/GenBank/DDBJ databases">
        <title>Alternative splicing in mouse Pvt-1 transcripts interrupts a 140 amino acid open reading frame.</title>
        <authorList>
            <person name="Huppi K."/>
            <person name="Siwarski D."/>
            <person name="Goodnight J."/>
            <person name="Skurla R.M."/>
            <person name="Mushinski J."/>
        </authorList>
    </citation>
    <scope>NUCLEOTIDE SEQUENCE</scope>
    <source>
        <strain evidence="1">A/J</strain>
        <tissue evidence="1">Lymphoma</tissue>
    </source>
</reference>
<dbReference type="PIR" id="S31610">
    <property type="entry name" value="S31610"/>
</dbReference>
<dbReference type="AlphaFoldDB" id="Q62138"/>
<proteinExistence type="evidence at transcript level"/>
<dbReference type="EMBL" id="Z11981">
    <property type="protein sequence ID" value="CAA78033.1"/>
    <property type="molecule type" value="mRNA"/>
</dbReference>
<organism evidence="1">
    <name type="scientific">Mus musculus</name>
    <name type="common">Mouse</name>
    <dbReference type="NCBI Taxonomy" id="10090"/>
    <lineage>
        <taxon>Eukaryota</taxon>
        <taxon>Metazoa</taxon>
        <taxon>Chordata</taxon>
        <taxon>Craniata</taxon>
        <taxon>Vertebrata</taxon>
        <taxon>Euteleostomi</taxon>
        <taxon>Mammalia</taxon>
        <taxon>Eutheria</taxon>
        <taxon>Euarchontoglires</taxon>
        <taxon>Glires</taxon>
        <taxon>Rodentia</taxon>
        <taxon>Myomorpha</taxon>
        <taxon>Muroidea</taxon>
        <taxon>Muridae</taxon>
        <taxon>Murinae</taxon>
        <taxon>Mus</taxon>
        <taxon>Mus</taxon>
    </lineage>
</organism>
<name>Q62138_MOUSE</name>
<protein>
    <submittedName>
        <fullName evidence="1">Pvt-1</fullName>
    </submittedName>
</protein>
<evidence type="ECO:0000313" key="1">
    <source>
        <dbReference type="EMBL" id="CAA78033.1"/>
    </source>
</evidence>
<accession>Q62138</accession>
<sequence>MTIVMGSVEVGAAAKVKSICEYDSSSWTHREMCIPAITKSRKAWLWNSQGSLLDSQALIYLEEVTLFSPLGSQPFFQANSYLLRWL</sequence>